<accession>A0ABY6GLS8</accession>
<organism evidence="8 9">
    <name type="scientific">Candidatus Kirkpatrickella diaphorinae</name>
    <dbReference type="NCBI Taxonomy" id="2984322"/>
    <lineage>
        <taxon>Bacteria</taxon>
        <taxon>Pseudomonadati</taxon>
        <taxon>Pseudomonadota</taxon>
        <taxon>Alphaproteobacteria</taxon>
        <taxon>Acetobacterales</taxon>
        <taxon>Acetobacteraceae</taxon>
        <taxon>Candidatus Kirkpatrickella</taxon>
    </lineage>
</organism>
<dbReference type="InterPro" id="IPR011605">
    <property type="entry name" value="NusB_fam"/>
</dbReference>
<evidence type="ECO:0000313" key="9">
    <source>
        <dbReference type="Proteomes" id="UP001163831"/>
    </source>
</evidence>
<keyword evidence="4 6" id="KW-0805">Transcription regulation</keyword>
<evidence type="ECO:0000256" key="4">
    <source>
        <dbReference type="ARBA" id="ARBA00023015"/>
    </source>
</evidence>
<evidence type="ECO:0000256" key="5">
    <source>
        <dbReference type="ARBA" id="ARBA00023163"/>
    </source>
</evidence>
<evidence type="ECO:0000256" key="1">
    <source>
        <dbReference type="ARBA" id="ARBA00005952"/>
    </source>
</evidence>
<dbReference type="PANTHER" id="PTHR11078">
    <property type="entry name" value="N UTILIZATION SUBSTANCE PROTEIN B-RELATED"/>
    <property type="match status" value="1"/>
</dbReference>
<keyword evidence="5 6" id="KW-0804">Transcription</keyword>
<proteinExistence type="inferred from homology"/>
<evidence type="ECO:0000256" key="3">
    <source>
        <dbReference type="ARBA" id="ARBA00022884"/>
    </source>
</evidence>
<name>A0ABY6GLS8_9PROT</name>
<dbReference type="Gene3D" id="1.10.940.10">
    <property type="entry name" value="NusB-like"/>
    <property type="match status" value="1"/>
</dbReference>
<dbReference type="HAMAP" id="MF_00073">
    <property type="entry name" value="NusB"/>
    <property type="match status" value="1"/>
</dbReference>
<evidence type="ECO:0000259" key="7">
    <source>
        <dbReference type="Pfam" id="PF01029"/>
    </source>
</evidence>
<keyword evidence="3 6" id="KW-0694">RNA-binding</keyword>
<feature type="domain" description="NusB/RsmB/TIM44" evidence="7">
    <location>
        <begin position="16"/>
        <end position="150"/>
    </location>
</feature>
<evidence type="ECO:0000256" key="2">
    <source>
        <dbReference type="ARBA" id="ARBA00022814"/>
    </source>
</evidence>
<comment type="function">
    <text evidence="6">Involved in transcription antitermination. Required for transcription of ribosomal RNA (rRNA) genes. Binds specifically to the boxA antiterminator sequence of the ribosomal RNA (rrn) operons.</text>
</comment>
<dbReference type="PANTHER" id="PTHR11078:SF3">
    <property type="entry name" value="ANTITERMINATION NUSB DOMAIN-CONTAINING PROTEIN"/>
    <property type="match status" value="1"/>
</dbReference>
<reference evidence="8" key="1">
    <citation type="submission" date="2022-10" db="EMBL/GenBank/DDBJ databases">
        <title>Candidatus Kirkpatrella diaphorinas gen. nov., sp. nov., an uncultured endosymbiont identified in a population of Diaphorina citri from Hawaii.</title>
        <authorList>
            <person name="Henry E.M."/>
            <person name="Carlson C.R."/>
            <person name="Kuo Y.-W."/>
        </authorList>
    </citation>
    <scope>NUCLEOTIDE SEQUENCE</scope>
    <source>
        <strain evidence="8">CADCRV1</strain>
    </source>
</reference>
<keyword evidence="2 6" id="KW-0889">Transcription antitermination</keyword>
<dbReference type="EMBL" id="CP107052">
    <property type="protein sequence ID" value="UYH51820.1"/>
    <property type="molecule type" value="Genomic_DNA"/>
</dbReference>
<dbReference type="Proteomes" id="UP001163831">
    <property type="component" value="Chromosome"/>
</dbReference>
<dbReference type="Pfam" id="PF01029">
    <property type="entry name" value="NusB"/>
    <property type="match status" value="1"/>
</dbReference>
<dbReference type="SUPFAM" id="SSF48013">
    <property type="entry name" value="NusB-like"/>
    <property type="match status" value="1"/>
</dbReference>
<dbReference type="RefSeq" id="WP_319807415.1">
    <property type="nucleotide sequence ID" value="NZ_CP107052.1"/>
</dbReference>
<protein>
    <recommendedName>
        <fullName evidence="6">Transcription antitermination protein NusB</fullName>
    </recommendedName>
    <alternativeName>
        <fullName evidence="6">Antitermination factor NusB</fullName>
    </alternativeName>
</protein>
<dbReference type="InterPro" id="IPR035926">
    <property type="entry name" value="NusB-like_sf"/>
</dbReference>
<dbReference type="NCBIfam" id="TIGR01951">
    <property type="entry name" value="nusB"/>
    <property type="match status" value="1"/>
</dbReference>
<evidence type="ECO:0000256" key="6">
    <source>
        <dbReference type="HAMAP-Rule" id="MF_00073"/>
    </source>
</evidence>
<comment type="similarity">
    <text evidence="1 6">Belongs to the NusB family.</text>
</comment>
<evidence type="ECO:0000313" key="8">
    <source>
        <dbReference type="EMBL" id="UYH51820.1"/>
    </source>
</evidence>
<keyword evidence="9" id="KW-1185">Reference proteome</keyword>
<sequence>MTGASAPEPTRSRTVARVAAIQALYQCEQNGERAELVITQFTDHRLSMNETGSFEEGQAPMADRALFESIVRGVVKEDARFDALITGALPPTWPLSRLDPVLRCLMRAGTYEICTGVPIRIVINEYLDVAHGFFSGDESKLVHGVLDAIGRTQGHDSQETEGAPLAS</sequence>
<gene>
    <name evidence="6 8" type="primary">nusB</name>
    <name evidence="8" type="ORF">N5W20_02860</name>
</gene>
<dbReference type="InterPro" id="IPR006027">
    <property type="entry name" value="NusB_RsmB_TIM44"/>
</dbReference>